<feature type="transmembrane region" description="Helical" evidence="1">
    <location>
        <begin position="464"/>
        <end position="484"/>
    </location>
</feature>
<reference evidence="2 3" key="1">
    <citation type="submission" date="2016-05" db="EMBL/GenBank/DDBJ databases">
        <authorList>
            <person name="Lavstsen T."/>
            <person name="Jespersen J.S."/>
        </authorList>
    </citation>
    <scope>NUCLEOTIDE SEQUENCE [LARGE SCALE GENOMIC DNA]</scope>
    <source>
        <strain evidence="2 3">B7-9</strain>
    </source>
</reference>
<dbReference type="OrthoDB" id="246802at2"/>
<dbReference type="AlphaFoldDB" id="A0A2H3KFG7"/>
<feature type="transmembrane region" description="Helical" evidence="1">
    <location>
        <begin position="253"/>
        <end position="274"/>
    </location>
</feature>
<evidence type="ECO:0008006" key="4">
    <source>
        <dbReference type="Google" id="ProtNLM"/>
    </source>
</evidence>
<evidence type="ECO:0000256" key="1">
    <source>
        <dbReference type="SAM" id="Phobius"/>
    </source>
</evidence>
<gene>
    <name evidence="2" type="ORF">A9Q02_06995</name>
</gene>
<feature type="transmembrane region" description="Helical" evidence="1">
    <location>
        <begin position="323"/>
        <end position="341"/>
    </location>
</feature>
<dbReference type="RefSeq" id="WP_097655472.1">
    <property type="nucleotide sequence ID" value="NZ_LYXE01000200.1"/>
</dbReference>
<feature type="transmembrane region" description="Helical" evidence="1">
    <location>
        <begin position="350"/>
        <end position="371"/>
    </location>
</feature>
<keyword evidence="1" id="KW-0812">Transmembrane</keyword>
<organism evidence="2 3">
    <name type="scientific">Candidatus Chloroploca asiatica</name>
    <dbReference type="NCBI Taxonomy" id="1506545"/>
    <lineage>
        <taxon>Bacteria</taxon>
        <taxon>Bacillati</taxon>
        <taxon>Chloroflexota</taxon>
        <taxon>Chloroflexia</taxon>
        <taxon>Chloroflexales</taxon>
        <taxon>Chloroflexineae</taxon>
        <taxon>Oscillochloridaceae</taxon>
        <taxon>Candidatus Chloroploca</taxon>
    </lineage>
</organism>
<feature type="transmembrane region" description="Helical" evidence="1">
    <location>
        <begin position="6"/>
        <end position="24"/>
    </location>
</feature>
<keyword evidence="1" id="KW-1133">Transmembrane helix</keyword>
<proteinExistence type="predicted"/>
<feature type="transmembrane region" description="Helical" evidence="1">
    <location>
        <begin position="403"/>
        <end position="422"/>
    </location>
</feature>
<sequence>MSQRALHSWLIVALLFVSYLYVLPRWSDWNQNSRLNLVLAVVDDGTVSIDRYVANTGDYALYNGRTYTDKPPGLSFLAIPFYLVLSPVLEHPAVATRAQSLGDGAAMSTTLNEEGSGLREDKVHYALVQYLMTVLVVALPAAILGALLFLAMRGSGIAPMPAALTTLAYGLGTAAAPYAGNFYSHQLVATLLFGAFCVAWRPWESTGTADTPPRAGWASGVLCGLLLGWAVISEYPSVLPGAVIGLYALWRQGWRWLPALLLGGIMPGALLITYDLVAFGTPWPIGYAHSALWQDQHQTGFMSLTYPRPESLWGLAFSPFRGLFIRAPWLLLALPGFVLWWRSGRLRAEWWVTLLAVIAMYLFYGSSIMWWGGFAAGPRYIVPLIPFLALAAGWAVERAYAHIATRVATTGLIVLSVILTWTEATSGQLFPPDDNRNPWLAYVVPAWQQGDIARNLGMALGLQGAMSLLPLIAFVSLGLMLLFLSLRQTRPPWPAFVPTGRRNRSAEG</sequence>
<evidence type="ECO:0000313" key="2">
    <source>
        <dbReference type="EMBL" id="PDV96434.1"/>
    </source>
</evidence>
<keyword evidence="3" id="KW-1185">Reference proteome</keyword>
<evidence type="ECO:0000313" key="3">
    <source>
        <dbReference type="Proteomes" id="UP000220922"/>
    </source>
</evidence>
<feature type="transmembrane region" description="Helical" evidence="1">
    <location>
        <begin position="157"/>
        <end position="180"/>
    </location>
</feature>
<accession>A0A2H3KFG7</accession>
<feature type="transmembrane region" description="Helical" evidence="1">
    <location>
        <begin position="127"/>
        <end position="151"/>
    </location>
</feature>
<feature type="transmembrane region" description="Helical" evidence="1">
    <location>
        <begin position="377"/>
        <end position="396"/>
    </location>
</feature>
<name>A0A2H3KFG7_9CHLR</name>
<keyword evidence="1" id="KW-0472">Membrane</keyword>
<protein>
    <recommendedName>
        <fullName evidence="4">Glycosyltransferase RgtA/B/C/D-like domain-containing protein</fullName>
    </recommendedName>
</protein>
<comment type="caution">
    <text evidence="2">The sequence shown here is derived from an EMBL/GenBank/DDBJ whole genome shotgun (WGS) entry which is preliminary data.</text>
</comment>
<dbReference type="Proteomes" id="UP000220922">
    <property type="component" value="Unassembled WGS sequence"/>
</dbReference>
<dbReference type="EMBL" id="LYXE01000200">
    <property type="protein sequence ID" value="PDV96434.1"/>
    <property type="molecule type" value="Genomic_DNA"/>
</dbReference>